<protein>
    <recommendedName>
        <fullName evidence="4">Tetratricopeptide repeat protein</fullName>
    </recommendedName>
</protein>
<name>A0A919GC82_9ACTN</name>
<dbReference type="InterPro" id="IPR011990">
    <property type="entry name" value="TPR-like_helical_dom_sf"/>
</dbReference>
<feature type="compositionally biased region" description="Low complexity" evidence="1">
    <location>
        <begin position="766"/>
        <end position="780"/>
    </location>
</feature>
<gene>
    <name evidence="2" type="ORF">GCM10018793_40150</name>
</gene>
<dbReference type="NCBIfam" id="NF041121">
    <property type="entry name" value="SAV_2336_NTERM"/>
    <property type="match status" value="1"/>
</dbReference>
<comment type="caution">
    <text evidence="2">The sequence shown here is derived from an EMBL/GenBank/DDBJ whole genome shotgun (WGS) entry which is preliminary data.</text>
</comment>
<sequence>MSSAEPTPAPGVPVTPDTPDSARTDAAGQALTALIARMREAEIPPSVEEMADALWLARWLPAPDPSGTPERTPEERTPSTRATDTNGRGYRPLALSSTSSQEDRSRPDNAQLFVRGPGADSAVELRQVQVPAAPALPEPLALQRGLRILQRYRAPVRPVSGQALDEDRTADRAAESGLVQPVLRAVRRREARLLLVMDVSTSTVVWQQALDELRQVCERAGAFREVQVQYLHATDDGLPGYAAAAERTGPLHAPEQLSDPTGRRLTLVLSDCAGPMWRSGRMQRLLYRWASTAPVAVVQPLPQRMWLRTHLPARRGQLHRCEGPAGRLVFTPERGRLERGALPVPVLALRRPSVEGWARLVAGSTGQSLTAAAGWVHAAHAPASSPVRAAEELSGEDRVRAFVRQASPDARSLACYLSAVPLFLPVMQLVQHAMLAGTGPDVLSEVLLGGLLKRREDAADPRAVRYDFLPGVAAELRKRLTADEAKLLLKHCSEYIERHFGRTARNFPALAAAFLRGAVDPDAADADPTEHPGAGAGAGPEEHAGLRAFAEVSSDLLRDLGRRTPWPLPRPPDPRLGAVELLNRGRIALRRYEVEGLIRELDDAVALFKQAGAVAVLPAERGSAAEELANALLARWRVRRVGDDLREALAVLAAEHVTSVRGSLLRGTVHWLLAGELHSSWLGVDDLPDEVRRRARERADREHPAALWAFCDLLTRADAELTRVVSGDAALSSQAARAGTSVRPPGSQADADRSYPAGPAQGGPGASQTPPTLSLPPSSTGSHRSPVPAGPSAEDADRRRLAAETLPAVRSALADAGAPLAGPQGPLRAAGPEDWYLTHMRGAAEAAAVRLEYPEPERGHLVRGRIMLDLARQYLGRGPIEREEGPDEAAAADAGRSAGEHLMAALGTADALPAPERCRAWLDMASAIETFRTTGEDGGRDEERPRIMDAVEQALAAAGDDEELRFECHVLAARLHRDRFESTGRIADLDRAVTAWREGTALLAMDDPRRPGTLTEYGATLVRRGEQRDAAGDIDQAVRLLRAAVDWTSEDHPELADRRRTLGIAHYLRFRSQEVLADLYEADWILGEAARGAEDPDLAQDCWLQRGAVTMELADRVGNPALLQRADDHLRHAVEYAQETGDGDRVARARQLRGMLLERQGAPDRALRQYRNALADTVEPGLAQELGEAVARLASEVDRA</sequence>
<keyword evidence="3" id="KW-1185">Reference proteome</keyword>
<feature type="region of interest" description="Disordered" evidence="1">
    <location>
        <begin position="521"/>
        <end position="541"/>
    </location>
</feature>
<evidence type="ECO:0000313" key="2">
    <source>
        <dbReference type="EMBL" id="GHH81831.1"/>
    </source>
</evidence>
<dbReference type="Proteomes" id="UP000603708">
    <property type="component" value="Unassembled WGS sequence"/>
</dbReference>
<evidence type="ECO:0008006" key="4">
    <source>
        <dbReference type="Google" id="ProtNLM"/>
    </source>
</evidence>
<accession>A0A919GC82</accession>
<reference evidence="2" key="1">
    <citation type="journal article" date="2014" name="Int. J. Syst. Evol. Microbiol.">
        <title>Complete genome sequence of Corynebacterium casei LMG S-19264T (=DSM 44701T), isolated from a smear-ripened cheese.</title>
        <authorList>
            <consortium name="US DOE Joint Genome Institute (JGI-PGF)"/>
            <person name="Walter F."/>
            <person name="Albersmeier A."/>
            <person name="Kalinowski J."/>
            <person name="Ruckert C."/>
        </authorList>
    </citation>
    <scope>NUCLEOTIDE SEQUENCE</scope>
    <source>
        <strain evidence="2">JCM 5069</strain>
    </source>
</reference>
<evidence type="ECO:0000313" key="3">
    <source>
        <dbReference type="Proteomes" id="UP000603708"/>
    </source>
</evidence>
<dbReference type="EMBL" id="BNCD01000011">
    <property type="protein sequence ID" value="GHH81831.1"/>
    <property type="molecule type" value="Genomic_DNA"/>
</dbReference>
<dbReference type="RefSeq" id="WP_189933925.1">
    <property type="nucleotide sequence ID" value="NZ_BNCD01000011.1"/>
</dbReference>
<reference evidence="2" key="2">
    <citation type="submission" date="2020-09" db="EMBL/GenBank/DDBJ databases">
        <authorList>
            <person name="Sun Q."/>
            <person name="Ohkuma M."/>
        </authorList>
    </citation>
    <scope>NUCLEOTIDE SEQUENCE</scope>
    <source>
        <strain evidence="2">JCM 5069</strain>
    </source>
</reference>
<feature type="region of interest" description="Disordered" evidence="1">
    <location>
        <begin position="61"/>
        <end position="114"/>
    </location>
</feature>
<dbReference type="SUPFAM" id="SSF48452">
    <property type="entry name" value="TPR-like"/>
    <property type="match status" value="1"/>
</dbReference>
<dbReference type="InterPro" id="IPR047738">
    <property type="entry name" value="SAV_2336-like_N"/>
</dbReference>
<organism evidence="2 3">
    <name type="scientific">Streptomyces sulfonofaciens</name>
    <dbReference type="NCBI Taxonomy" id="68272"/>
    <lineage>
        <taxon>Bacteria</taxon>
        <taxon>Bacillati</taxon>
        <taxon>Actinomycetota</taxon>
        <taxon>Actinomycetes</taxon>
        <taxon>Kitasatosporales</taxon>
        <taxon>Streptomycetaceae</taxon>
        <taxon>Streptomyces</taxon>
    </lineage>
</organism>
<dbReference type="Gene3D" id="1.25.40.10">
    <property type="entry name" value="Tetratricopeptide repeat domain"/>
    <property type="match status" value="1"/>
</dbReference>
<evidence type="ECO:0000256" key="1">
    <source>
        <dbReference type="SAM" id="MobiDB-lite"/>
    </source>
</evidence>
<proteinExistence type="predicted"/>
<feature type="region of interest" description="Disordered" evidence="1">
    <location>
        <begin position="1"/>
        <end position="28"/>
    </location>
</feature>
<feature type="region of interest" description="Disordered" evidence="1">
    <location>
        <begin position="730"/>
        <end position="798"/>
    </location>
</feature>
<dbReference type="AlphaFoldDB" id="A0A919GC82"/>